<feature type="transmembrane region" description="Helical" evidence="1">
    <location>
        <begin position="38"/>
        <end position="59"/>
    </location>
</feature>
<organism evidence="2 3">
    <name type="scientific">Pediococcus stilesii</name>
    <dbReference type="NCBI Taxonomy" id="331679"/>
    <lineage>
        <taxon>Bacteria</taxon>
        <taxon>Bacillati</taxon>
        <taxon>Bacillota</taxon>
        <taxon>Bacilli</taxon>
        <taxon>Lactobacillales</taxon>
        <taxon>Lactobacillaceae</taxon>
        <taxon>Pediococcus</taxon>
    </lineage>
</organism>
<gene>
    <name evidence="2" type="ORF">IV81_GL001724</name>
</gene>
<name>A0A0R2KXB9_9LACO</name>
<proteinExistence type="predicted"/>
<accession>A0A0R2KXB9</accession>
<evidence type="ECO:0000313" key="2">
    <source>
        <dbReference type="EMBL" id="KRN94081.1"/>
    </source>
</evidence>
<comment type="caution">
    <text evidence="2">The sequence shown here is derived from an EMBL/GenBank/DDBJ whole genome shotgun (WGS) entry which is preliminary data.</text>
</comment>
<evidence type="ECO:0000256" key="1">
    <source>
        <dbReference type="SAM" id="Phobius"/>
    </source>
</evidence>
<dbReference type="EMBL" id="JQBX01000008">
    <property type="protein sequence ID" value="KRN94081.1"/>
    <property type="molecule type" value="Genomic_DNA"/>
</dbReference>
<dbReference type="STRING" id="331679.IV81_GL001724"/>
<reference evidence="2 3" key="1">
    <citation type="journal article" date="2015" name="Genome Announc.">
        <title>Expanding the biotechnology potential of lactobacilli through comparative genomics of 213 strains and associated genera.</title>
        <authorList>
            <person name="Sun Z."/>
            <person name="Harris H.M."/>
            <person name="McCann A."/>
            <person name="Guo C."/>
            <person name="Argimon S."/>
            <person name="Zhang W."/>
            <person name="Yang X."/>
            <person name="Jeffery I.B."/>
            <person name="Cooney J.C."/>
            <person name="Kagawa T.F."/>
            <person name="Liu W."/>
            <person name="Song Y."/>
            <person name="Salvetti E."/>
            <person name="Wrobel A."/>
            <person name="Rasinkangas P."/>
            <person name="Parkhill J."/>
            <person name="Rea M.C."/>
            <person name="O'Sullivan O."/>
            <person name="Ritari J."/>
            <person name="Douillard F.P."/>
            <person name="Paul Ross R."/>
            <person name="Yang R."/>
            <person name="Briner A.E."/>
            <person name="Felis G.E."/>
            <person name="de Vos W.M."/>
            <person name="Barrangou R."/>
            <person name="Klaenhammer T.R."/>
            <person name="Caufield P.W."/>
            <person name="Cui Y."/>
            <person name="Zhang H."/>
            <person name="O'Toole P.W."/>
        </authorList>
    </citation>
    <scope>NUCLEOTIDE SEQUENCE [LARGE SCALE GENOMIC DNA]</scope>
    <source>
        <strain evidence="2 3">DSM 18001</strain>
    </source>
</reference>
<evidence type="ECO:0008006" key="4">
    <source>
        <dbReference type="Google" id="ProtNLM"/>
    </source>
</evidence>
<sequence length="111" mass="12841">MIMKKLNVMALSAHWRYILFAFLIGVVLPIILKLCHTPSVMIVLWLLIVFNVLASYAFGNLIKSNGLHFLFLFVFPILFLIGAIIILPRYSYYFTIVYFCIELLSYNLSNS</sequence>
<keyword evidence="3" id="KW-1185">Reference proteome</keyword>
<feature type="transmembrane region" description="Helical" evidence="1">
    <location>
        <begin position="12"/>
        <end position="32"/>
    </location>
</feature>
<keyword evidence="1" id="KW-0472">Membrane</keyword>
<keyword evidence="1" id="KW-0812">Transmembrane</keyword>
<dbReference type="AlphaFoldDB" id="A0A0R2KXB9"/>
<evidence type="ECO:0000313" key="3">
    <source>
        <dbReference type="Proteomes" id="UP000051859"/>
    </source>
</evidence>
<dbReference type="Proteomes" id="UP000051859">
    <property type="component" value="Unassembled WGS sequence"/>
</dbReference>
<keyword evidence="1" id="KW-1133">Transmembrane helix</keyword>
<protein>
    <recommendedName>
        <fullName evidence="4">Integral membrane protein</fullName>
    </recommendedName>
</protein>
<feature type="transmembrane region" description="Helical" evidence="1">
    <location>
        <begin position="66"/>
        <end position="86"/>
    </location>
</feature>
<dbReference type="PATRIC" id="fig|331679.3.peg.1761"/>